<evidence type="ECO:0000313" key="2">
    <source>
        <dbReference type="Proteomes" id="UP000006635"/>
    </source>
</evidence>
<keyword evidence="2" id="KW-1185">Reference proteome</keyword>
<organismHost>
    <name type="scientific">Culex nigripalpus</name>
    <dbReference type="NCBI Taxonomy" id="42429"/>
</organismHost>
<name>Q919J9_NPVCO</name>
<sequence length="70" mass="7895">MDNNCIQFQLKVGNRATAIQIARKTIELLRETANNESYTLEERASALASIEQIYASNPSLNLRQIDVNNN</sequence>
<accession>Q919J9</accession>
<dbReference type="RefSeq" id="NP_203381.1">
    <property type="nucleotide sequence ID" value="NC_003084.1"/>
</dbReference>
<proteinExistence type="predicted"/>
<gene>
    <name evidence="1" type="primary">CUN077</name>
</gene>
<dbReference type="Proteomes" id="UP000006635">
    <property type="component" value="Segment"/>
</dbReference>
<reference evidence="1 2" key="1">
    <citation type="journal article" date="2001" name="J. Virol.">
        <title>Genome sequence of a baculovirus pathogenic for Culex nigripalpus.</title>
        <authorList>
            <person name="Afonso C.L."/>
            <person name="Tulman E.R."/>
            <person name="Lu Z."/>
            <person name="Balinsky C.A."/>
            <person name="Moser B.A."/>
            <person name="Becnel J.J."/>
            <person name="Rock D.L."/>
            <person name="Kutish G.F."/>
        </authorList>
    </citation>
    <scope>NUCLEOTIDE SEQUENCE [LARGE SCALE GENOMIC DNA]</scope>
    <source>
        <strain evidence="2">Isolate Florida/1997</strain>
    </source>
</reference>
<dbReference type="GeneID" id="921954"/>
<organism evidence="1 2">
    <name type="scientific">Culex nigripalpus nucleopolyhedrovirus (isolate Florida/1997)</name>
    <name type="common">CuniNPV</name>
    <dbReference type="NCBI Taxonomy" id="645993"/>
    <lineage>
        <taxon>Viruses</taxon>
        <taxon>Viruses incertae sedis</taxon>
        <taxon>Naldaviricetes</taxon>
        <taxon>Lefavirales</taxon>
        <taxon>Baculoviridae</taxon>
        <taxon>Deltabaculovirus</taxon>
    </lineage>
</organism>
<protein>
    <submittedName>
        <fullName evidence="1">Uncharacterized protein</fullName>
    </submittedName>
</protein>
<dbReference type="EMBL" id="AF403738">
    <property type="protein sequence ID" value="AAK94155.1"/>
    <property type="molecule type" value="Genomic_DNA"/>
</dbReference>
<dbReference type="KEGG" id="vg:921954"/>
<evidence type="ECO:0000313" key="1">
    <source>
        <dbReference type="EMBL" id="AAK94155.1"/>
    </source>
</evidence>